<proteinExistence type="predicted"/>
<protein>
    <submittedName>
        <fullName evidence="2">Uncharacterized protein</fullName>
    </submittedName>
</protein>
<keyword evidence="3" id="KW-1185">Reference proteome</keyword>
<reference evidence="2" key="1">
    <citation type="journal article" date="2014" name="Int. J. Syst. Evol. Microbiol.">
        <title>Complete genome sequence of Corynebacterium casei LMG S-19264T (=DSM 44701T), isolated from a smear-ripened cheese.</title>
        <authorList>
            <consortium name="US DOE Joint Genome Institute (JGI-PGF)"/>
            <person name="Walter F."/>
            <person name="Albersmeier A."/>
            <person name="Kalinowski J."/>
            <person name="Ruckert C."/>
        </authorList>
    </citation>
    <scope>NUCLEOTIDE SEQUENCE</scope>
    <source>
        <strain evidence="2">CGMCC 4.5737</strain>
    </source>
</reference>
<dbReference type="EMBL" id="BMMK01000002">
    <property type="protein sequence ID" value="GGM39226.1"/>
    <property type="molecule type" value="Genomic_DNA"/>
</dbReference>
<comment type="caution">
    <text evidence="2">The sequence shown here is derived from an EMBL/GenBank/DDBJ whole genome shotgun (WGS) entry which is preliminary data.</text>
</comment>
<keyword evidence="1" id="KW-1133">Transmembrane helix</keyword>
<reference evidence="2" key="2">
    <citation type="submission" date="2020-09" db="EMBL/GenBank/DDBJ databases">
        <authorList>
            <person name="Sun Q."/>
            <person name="Zhou Y."/>
        </authorList>
    </citation>
    <scope>NUCLEOTIDE SEQUENCE</scope>
    <source>
        <strain evidence="2">CGMCC 4.5737</strain>
    </source>
</reference>
<organism evidence="2 3">
    <name type="scientific">Longimycelium tulufanense</name>
    <dbReference type="NCBI Taxonomy" id="907463"/>
    <lineage>
        <taxon>Bacteria</taxon>
        <taxon>Bacillati</taxon>
        <taxon>Actinomycetota</taxon>
        <taxon>Actinomycetes</taxon>
        <taxon>Pseudonocardiales</taxon>
        <taxon>Pseudonocardiaceae</taxon>
        <taxon>Longimycelium</taxon>
    </lineage>
</organism>
<sequence>MKAIAVFIKALLVSGAGLAIVAAAISLVLTALAMTDLAPGVKPMSFFAALQFILGNITTAILSVLWQAMSSLRLY</sequence>
<dbReference type="RefSeq" id="WP_189053869.1">
    <property type="nucleotide sequence ID" value="NZ_BMMK01000002.1"/>
</dbReference>
<evidence type="ECO:0000313" key="2">
    <source>
        <dbReference type="EMBL" id="GGM39226.1"/>
    </source>
</evidence>
<gene>
    <name evidence="2" type="ORF">GCM10012275_07660</name>
</gene>
<name>A0A8J3C9G5_9PSEU</name>
<accession>A0A8J3C9G5</accession>
<dbReference type="Proteomes" id="UP000637578">
    <property type="component" value="Unassembled WGS sequence"/>
</dbReference>
<keyword evidence="1" id="KW-0472">Membrane</keyword>
<evidence type="ECO:0000256" key="1">
    <source>
        <dbReference type="SAM" id="Phobius"/>
    </source>
</evidence>
<evidence type="ECO:0000313" key="3">
    <source>
        <dbReference type="Proteomes" id="UP000637578"/>
    </source>
</evidence>
<keyword evidence="1" id="KW-0812">Transmembrane</keyword>
<dbReference type="AlphaFoldDB" id="A0A8J3C9G5"/>
<feature type="transmembrane region" description="Helical" evidence="1">
    <location>
        <begin position="12"/>
        <end position="34"/>
    </location>
</feature>
<feature type="transmembrane region" description="Helical" evidence="1">
    <location>
        <begin position="46"/>
        <end position="66"/>
    </location>
</feature>